<accession>A0ABQ7FHE4</accession>
<proteinExistence type="predicted"/>
<comment type="caution">
    <text evidence="1">The sequence shown here is derived from an EMBL/GenBank/DDBJ whole genome shotgun (WGS) entry which is preliminary data.</text>
</comment>
<organism evidence="1 2">
    <name type="scientific">Streptomyces lycii</name>
    <dbReference type="NCBI Taxonomy" id="2654337"/>
    <lineage>
        <taxon>Bacteria</taxon>
        <taxon>Bacillati</taxon>
        <taxon>Actinomycetota</taxon>
        <taxon>Actinomycetes</taxon>
        <taxon>Kitasatosporales</taxon>
        <taxon>Streptomycetaceae</taxon>
        <taxon>Streptomyces</taxon>
    </lineage>
</organism>
<evidence type="ECO:0000313" key="1">
    <source>
        <dbReference type="EMBL" id="KAF4408032.1"/>
    </source>
</evidence>
<evidence type="ECO:0000313" key="2">
    <source>
        <dbReference type="Proteomes" id="UP000621266"/>
    </source>
</evidence>
<keyword evidence="2" id="KW-1185">Reference proteome</keyword>
<sequence>MQSISLLGDRLLGVLAPNRSAQAQASGAQACWIEQTVCDPNCPFWYWKEVSYWRCDDGYRFTTETGCTDSDDC</sequence>
<gene>
    <name evidence="1" type="ORF">GCU69_16835</name>
</gene>
<dbReference type="RefSeq" id="WP_098750486.1">
    <property type="nucleotide sequence ID" value="NZ_WHPN01000293.1"/>
</dbReference>
<dbReference type="Proteomes" id="UP000621266">
    <property type="component" value="Unassembled WGS sequence"/>
</dbReference>
<name>A0ABQ7FHE4_9ACTN</name>
<reference evidence="1 2" key="1">
    <citation type="submission" date="2019-10" db="EMBL/GenBank/DDBJ databases">
        <title>Streptomyces tenebrisbrunneis sp.nov., an endogenous actinomycete isolated from of Lycium ruthenicum.</title>
        <authorList>
            <person name="Ma L."/>
        </authorList>
    </citation>
    <scope>NUCLEOTIDE SEQUENCE [LARGE SCALE GENOMIC DNA]</scope>
    <source>
        <strain evidence="1 2">TRM 66187</strain>
    </source>
</reference>
<protein>
    <submittedName>
        <fullName evidence="1">Uncharacterized protein</fullName>
    </submittedName>
</protein>
<dbReference type="EMBL" id="WHPN01000293">
    <property type="protein sequence ID" value="KAF4408032.1"/>
    <property type="molecule type" value="Genomic_DNA"/>
</dbReference>